<protein>
    <submittedName>
        <fullName evidence="2">Uncharacterized protein</fullName>
    </submittedName>
</protein>
<reference evidence="2 3" key="1">
    <citation type="submission" date="2024-10" db="EMBL/GenBank/DDBJ databases">
        <title>Updated reference genomes for cyclostephanoid diatoms.</title>
        <authorList>
            <person name="Roberts W.R."/>
            <person name="Alverson A.J."/>
        </authorList>
    </citation>
    <scope>NUCLEOTIDE SEQUENCE [LARGE SCALE GENOMIC DNA]</scope>
    <source>
        <strain evidence="2 3">AJA010-31</strain>
    </source>
</reference>
<comment type="caution">
    <text evidence="2">The sequence shown here is derived from an EMBL/GenBank/DDBJ whole genome shotgun (WGS) entry which is preliminary data.</text>
</comment>
<evidence type="ECO:0000256" key="1">
    <source>
        <dbReference type="SAM" id="SignalP"/>
    </source>
</evidence>
<dbReference type="EMBL" id="JALLPJ020001073">
    <property type="protein sequence ID" value="KAL3776960.1"/>
    <property type="molecule type" value="Genomic_DNA"/>
</dbReference>
<feature type="chain" id="PRO_5044895743" evidence="1">
    <location>
        <begin position="19"/>
        <end position="99"/>
    </location>
</feature>
<gene>
    <name evidence="2" type="ORF">ACHAWO_008740</name>
</gene>
<evidence type="ECO:0000313" key="3">
    <source>
        <dbReference type="Proteomes" id="UP001530400"/>
    </source>
</evidence>
<name>A0ABD3NLU8_9STRA</name>
<accession>A0ABD3NLU8</accession>
<organism evidence="2 3">
    <name type="scientific">Cyclotella atomus</name>
    <dbReference type="NCBI Taxonomy" id="382360"/>
    <lineage>
        <taxon>Eukaryota</taxon>
        <taxon>Sar</taxon>
        <taxon>Stramenopiles</taxon>
        <taxon>Ochrophyta</taxon>
        <taxon>Bacillariophyta</taxon>
        <taxon>Coscinodiscophyceae</taxon>
        <taxon>Thalassiosirophycidae</taxon>
        <taxon>Stephanodiscales</taxon>
        <taxon>Stephanodiscaceae</taxon>
        <taxon>Cyclotella</taxon>
    </lineage>
</organism>
<dbReference type="Proteomes" id="UP001530400">
    <property type="component" value="Unassembled WGS sequence"/>
</dbReference>
<sequence>MKIALYAALGFLATLSSAMRAKPTNTPGGEGDRCRRGRPCGNNLTCVNNVCTNTANTAVNPTPCTPGEPCAGGGTCPYCFVEPCYCPVGVTVDVEAAVL</sequence>
<feature type="signal peptide" evidence="1">
    <location>
        <begin position="1"/>
        <end position="18"/>
    </location>
</feature>
<keyword evidence="3" id="KW-1185">Reference proteome</keyword>
<evidence type="ECO:0000313" key="2">
    <source>
        <dbReference type="EMBL" id="KAL3776960.1"/>
    </source>
</evidence>
<dbReference type="AlphaFoldDB" id="A0ABD3NLU8"/>
<keyword evidence="1" id="KW-0732">Signal</keyword>
<proteinExistence type="predicted"/>